<evidence type="ECO:0000256" key="3">
    <source>
        <dbReference type="ARBA" id="ARBA00011970"/>
    </source>
</evidence>
<dbReference type="PANTHER" id="PTHR44835">
    <property type="entry name" value="UDP-N-ACETYLGLUCOSAMINE--PEPTIDE N-ACETYLGLUCOSAMINYLTRANSFERASE SPINDLY-RELATED"/>
    <property type="match status" value="1"/>
</dbReference>
<comment type="pathway">
    <text evidence="1">Protein modification; protein glycosylation.</text>
</comment>
<organism evidence="10">
    <name type="scientific">Magnetococcus massalia (strain MO-1)</name>
    <dbReference type="NCBI Taxonomy" id="451514"/>
    <lineage>
        <taxon>Bacteria</taxon>
        <taxon>Pseudomonadati</taxon>
        <taxon>Pseudomonadota</taxon>
        <taxon>Magnetococcia</taxon>
        <taxon>Magnetococcales</taxon>
        <taxon>Magnetococcaceae</taxon>
        <taxon>Magnetococcus</taxon>
    </lineage>
</organism>
<dbReference type="PROSITE" id="PS50005">
    <property type="entry name" value="TPR"/>
    <property type="match status" value="7"/>
</dbReference>
<sequence>MTHPPQDDAAIHTQLIQANRQHLAGQIAQAEALYNEILNRAPDHAVALKLAGTAALQLGKLEQAVQLLQRGIAVAPDDPELYANLGLVYDRLGDIDQAMAQQRHALALQGDYPEALSNLGSALLKKGLFHEAEAALQRALQQRADFPEAHLNLGQVLAKLGQFEQAIAHYRQALTSQPQNSALLTHLGLALAAKGDAQEAVNCYQKALSIQPNHLKTWVSLGNLLLEHGVLHQAIHCYEQALGVDNSYPEIHSNLGKSYAKLSRHAEAERCYRHAVELAPQRMDLWSNLLLSLHYNPSNSAAQIQTEFTRWAAGPMAEITPATLLPREDLEQGPLHVGLLSSHFKRHPTLWLSLPAWERLNPQQVRLTIYHNGQQQDPFTERLRAVAAQWREIHALPDAQVIRQIREDKLDLFMDLSGHSQGRLSIAAHRVAPVQVKWVGGLFNTTGLATMDWLLADGLQIRPQDEPWYVERIHRMPHGYVVYEAPTYAPAVNPLPALESGHITFGCFNNPKKLNPTILTVWAQILRSLPHSRLLLKGDAYRSEESRKGILQQLMQAGVNQEQIIFAPRSPHAELLATYQQVDIALDPWPYSGGLTTCEALWMGVPVITLPGPTFAGRHSASHLHHVGLGGWIVESQQAYIAQARHWAQNLAALAQLRQGLRAQVARSPLCDADQFAQDLTHALRHMAMHPK</sequence>
<dbReference type="SUPFAM" id="SSF48452">
    <property type="entry name" value="TPR-like"/>
    <property type="match status" value="1"/>
</dbReference>
<feature type="repeat" description="TPR" evidence="8">
    <location>
        <begin position="45"/>
        <end position="78"/>
    </location>
</feature>
<dbReference type="Gene3D" id="3.40.50.11380">
    <property type="match status" value="1"/>
</dbReference>
<feature type="repeat" description="TPR" evidence="8">
    <location>
        <begin position="79"/>
        <end position="112"/>
    </location>
</feature>
<protein>
    <recommendedName>
        <fullName evidence="3">protein O-GlcNAc transferase</fullName>
        <ecNumber evidence="3">2.4.1.255</ecNumber>
    </recommendedName>
</protein>
<dbReference type="PANTHER" id="PTHR44835:SF1">
    <property type="entry name" value="PROTEIN O-GLCNAC TRANSFERASE"/>
    <property type="match status" value="1"/>
</dbReference>
<dbReference type="InterPro" id="IPR051939">
    <property type="entry name" value="Glycosyltr_41/O-GlcNAc_trsf"/>
</dbReference>
<proteinExistence type="inferred from homology"/>
<dbReference type="EC" id="2.4.1.255" evidence="3"/>
<feature type="repeat" description="TPR" evidence="8">
    <location>
        <begin position="249"/>
        <end position="282"/>
    </location>
</feature>
<keyword evidence="6" id="KW-0677">Repeat</keyword>
<gene>
    <name evidence="10" type="ORF">MAGMO_3329</name>
</gene>
<dbReference type="SUPFAM" id="SSF53756">
    <property type="entry name" value="UDP-Glycosyltransferase/glycogen phosphorylase"/>
    <property type="match status" value="1"/>
</dbReference>
<evidence type="ECO:0000256" key="2">
    <source>
        <dbReference type="ARBA" id="ARBA00005386"/>
    </source>
</evidence>
<dbReference type="Gene3D" id="3.40.50.2000">
    <property type="entry name" value="Glycogen Phosphorylase B"/>
    <property type="match status" value="1"/>
</dbReference>
<dbReference type="AlphaFoldDB" id="A0A1S7LNX4"/>
<evidence type="ECO:0000313" key="10">
    <source>
        <dbReference type="EMBL" id="CRH07466.1"/>
    </source>
</evidence>
<dbReference type="PROSITE" id="PS50293">
    <property type="entry name" value="TPR_REGION"/>
    <property type="match status" value="2"/>
</dbReference>
<evidence type="ECO:0000256" key="4">
    <source>
        <dbReference type="ARBA" id="ARBA00022676"/>
    </source>
</evidence>
<name>A0A1S7LNX4_MAGMO</name>
<feature type="domain" description="O-GlcNAc transferase C-terminal" evidence="9">
    <location>
        <begin position="500"/>
        <end position="680"/>
    </location>
</feature>
<feature type="repeat" description="TPR" evidence="8">
    <location>
        <begin position="113"/>
        <end position="146"/>
    </location>
</feature>
<keyword evidence="4 10" id="KW-0328">Glycosyltransferase</keyword>
<dbReference type="SMART" id="SM00028">
    <property type="entry name" value="TPR"/>
    <property type="match status" value="8"/>
</dbReference>
<keyword evidence="7 8" id="KW-0802">TPR repeat</keyword>
<dbReference type="Pfam" id="PF13414">
    <property type="entry name" value="TPR_11"/>
    <property type="match status" value="1"/>
</dbReference>
<evidence type="ECO:0000256" key="6">
    <source>
        <dbReference type="ARBA" id="ARBA00022737"/>
    </source>
</evidence>
<dbReference type="Pfam" id="PF07719">
    <property type="entry name" value="TPR_2"/>
    <property type="match status" value="1"/>
</dbReference>
<feature type="repeat" description="TPR" evidence="8">
    <location>
        <begin position="147"/>
        <end position="180"/>
    </location>
</feature>
<comment type="similarity">
    <text evidence="2">Belongs to the glycosyltransferase 41 family. O-GlcNAc transferase subfamily.</text>
</comment>
<evidence type="ECO:0000259" key="9">
    <source>
        <dbReference type="Pfam" id="PF13844"/>
    </source>
</evidence>
<dbReference type="Gene3D" id="1.25.40.10">
    <property type="entry name" value="Tetratricopeptide repeat domain"/>
    <property type="match status" value="3"/>
</dbReference>
<keyword evidence="5 10" id="KW-0808">Transferase</keyword>
<feature type="repeat" description="TPR" evidence="8">
    <location>
        <begin position="215"/>
        <end position="248"/>
    </location>
</feature>
<dbReference type="InterPro" id="IPR011990">
    <property type="entry name" value="TPR-like_helical_dom_sf"/>
</dbReference>
<dbReference type="Pfam" id="PF13432">
    <property type="entry name" value="TPR_16"/>
    <property type="match status" value="1"/>
</dbReference>
<feature type="domain" description="O-GlcNAc transferase C-terminal" evidence="9">
    <location>
        <begin position="331"/>
        <end position="482"/>
    </location>
</feature>
<dbReference type="EMBL" id="LO017727">
    <property type="protein sequence ID" value="CRH07466.1"/>
    <property type="molecule type" value="Genomic_DNA"/>
</dbReference>
<evidence type="ECO:0000256" key="5">
    <source>
        <dbReference type="ARBA" id="ARBA00022679"/>
    </source>
</evidence>
<evidence type="ECO:0000256" key="1">
    <source>
        <dbReference type="ARBA" id="ARBA00004922"/>
    </source>
</evidence>
<dbReference type="Pfam" id="PF14559">
    <property type="entry name" value="TPR_19"/>
    <property type="match status" value="1"/>
</dbReference>
<dbReference type="Pfam" id="PF13844">
    <property type="entry name" value="Glyco_transf_41"/>
    <property type="match status" value="2"/>
</dbReference>
<reference evidence="10" key="1">
    <citation type="submission" date="2015-04" db="EMBL/GenBank/DDBJ databases">
        <authorList>
            <person name="Syromyatnikov M.Y."/>
            <person name="Popov V.N."/>
        </authorList>
    </citation>
    <scope>NUCLEOTIDE SEQUENCE</scope>
    <source>
        <strain evidence="10">MO-1</strain>
    </source>
</reference>
<evidence type="ECO:0000256" key="8">
    <source>
        <dbReference type="PROSITE-ProRule" id="PRU00339"/>
    </source>
</evidence>
<accession>A0A1S7LNX4</accession>
<dbReference type="InterPro" id="IPR029489">
    <property type="entry name" value="OGT/SEC/SPY_C"/>
</dbReference>
<dbReference type="GO" id="GO:0097363">
    <property type="term" value="F:protein O-acetylglucosaminyltransferase activity"/>
    <property type="evidence" value="ECO:0007669"/>
    <property type="project" value="UniProtKB-EC"/>
</dbReference>
<dbReference type="InterPro" id="IPR019734">
    <property type="entry name" value="TPR_rpt"/>
</dbReference>
<evidence type="ECO:0000256" key="7">
    <source>
        <dbReference type="ARBA" id="ARBA00022803"/>
    </source>
</evidence>
<feature type="repeat" description="TPR" evidence="8">
    <location>
        <begin position="181"/>
        <end position="214"/>
    </location>
</feature>
<dbReference type="InterPro" id="IPR013105">
    <property type="entry name" value="TPR_2"/>
</dbReference>